<proteinExistence type="predicted"/>
<dbReference type="Proteomes" id="UP000829401">
    <property type="component" value="Chromosome"/>
</dbReference>
<dbReference type="OrthoDB" id="9791416at2"/>
<evidence type="ECO:0000259" key="1">
    <source>
        <dbReference type="Pfam" id="PF19305"/>
    </source>
</evidence>
<dbReference type="EMBL" id="CP080467">
    <property type="protein sequence ID" value="UNO50287.1"/>
    <property type="molecule type" value="Genomic_DNA"/>
</dbReference>
<dbReference type="KEGG" id="aaco:K1I37_07380"/>
<keyword evidence="3" id="KW-1185">Reference proteome</keyword>
<dbReference type="AlphaFoldDB" id="A0A9E7D0Y3"/>
<gene>
    <name evidence="2" type="ORF">K1I37_07380</name>
</gene>
<evidence type="ECO:0000313" key="2">
    <source>
        <dbReference type="EMBL" id="UNO50287.1"/>
    </source>
</evidence>
<dbReference type="Pfam" id="PF19305">
    <property type="entry name" value="MmgE_PrpD_C"/>
    <property type="match status" value="1"/>
</dbReference>
<dbReference type="GO" id="GO:0016829">
    <property type="term" value="F:lyase activity"/>
    <property type="evidence" value="ECO:0007669"/>
    <property type="project" value="InterPro"/>
</dbReference>
<feature type="domain" description="MmgE/PrpD C-terminal" evidence="1">
    <location>
        <begin position="5"/>
        <end position="119"/>
    </location>
</feature>
<dbReference type="SUPFAM" id="SSF103378">
    <property type="entry name" value="2-methylcitrate dehydratase PrpD"/>
    <property type="match status" value="1"/>
</dbReference>
<dbReference type="InterPro" id="IPR045337">
    <property type="entry name" value="MmgE_PrpD_C"/>
</dbReference>
<protein>
    <submittedName>
        <fullName evidence="2">MmgE/PrpD family protein</fullName>
    </submittedName>
</protein>
<accession>A0A9E7D0Y3</accession>
<evidence type="ECO:0000313" key="3">
    <source>
        <dbReference type="Proteomes" id="UP000829401"/>
    </source>
</evidence>
<sequence length="144" mass="16152">MIDHPPTSRLSSLSSVSYQLALSVYHPSGLYDINRGEILGTEEMMAFMNKVTVVPDEELSNAYPRQWATRVQVSTGTNVLEETVDETPGDAGMPLTTEQLAWKWTQLLQPIPDVQRRNELCLRAIATLDDVTSLNEFMQQVQAI</sequence>
<dbReference type="Gene3D" id="3.30.1330.120">
    <property type="entry name" value="2-methylcitrate dehydratase PrpD"/>
    <property type="match status" value="1"/>
</dbReference>
<name>A0A9E7D0Y3_ALIAG</name>
<dbReference type="InterPro" id="IPR036148">
    <property type="entry name" value="MmgE/PrpD_sf"/>
</dbReference>
<organism evidence="2 3">
    <name type="scientific">Alicyclobacillus acidoterrestris (strain ATCC 49025 / DSM 3922 / CIP 106132 / NCIMB 13137 / GD3B)</name>
    <dbReference type="NCBI Taxonomy" id="1356854"/>
    <lineage>
        <taxon>Bacteria</taxon>
        <taxon>Bacillati</taxon>
        <taxon>Bacillota</taxon>
        <taxon>Bacilli</taxon>
        <taxon>Bacillales</taxon>
        <taxon>Alicyclobacillaceae</taxon>
        <taxon>Alicyclobacillus</taxon>
    </lineage>
</organism>
<dbReference type="InterPro" id="IPR042188">
    <property type="entry name" value="MmgE/PrpD_sf_2"/>
</dbReference>
<reference evidence="3" key="1">
    <citation type="journal article" date="2022" name="G3 (Bethesda)">
        <title>Unveiling the complete genome sequence of Alicyclobacillus acidoterrestris DSM 3922T, a taint-producing strain.</title>
        <authorList>
            <person name="Leonardo I.C."/>
            <person name="Barreto Crespo M.T."/>
            <person name="Gaspar F.B."/>
        </authorList>
    </citation>
    <scope>NUCLEOTIDE SEQUENCE [LARGE SCALE GENOMIC DNA]</scope>
    <source>
        <strain evidence="3">DSM 3922</strain>
    </source>
</reference>